<dbReference type="GO" id="GO:0006351">
    <property type="term" value="P:DNA-templated transcription"/>
    <property type="evidence" value="ECO:0007669"/>
    <property type="project" value="InterPro"/>
</dbReference>
<keyword evidence="14" id="KW-0240">DNA-directed RNA polymerase</keyword>
<dbReference type="PROSITE" id="PS01030">
    <property type="entry name" value="RNA_POL_M_15KD"/>
    <property type="match status" value="1"/>
</dbReference>
<evidence type="ECO:0000256" key="5">
    <source>
        <dbReference type="ARBA" id="ARBA00023015"/>
    </source>
</evidence>
<dbReference type="EMBL" id="FNIA01000009">
    <property type="protein sequence ID" value="SDM90654.1"/>
    <property type="molecule type" value="Genomic_DNA"/>
</dbReference>
<evidence type="ECO:0000256" key="12">
    <source>
        <dbReference type="SAM" id="MobiDB-lite"/>
    </source>
</evidence>
<dbReference type="SUPFAM" id="SSF57783">
    <property type="entry name" value="Zinc beta-ribbon"/>
    <property type="match status" value="1"/>
</dbReference>
<dbReference type="PROSITE" id="PS51133">
    <property type="entry name" value="ZF_TFIIS_2"/>
    <property type="match status" value="1"/>
</dbReference>
<dbReference type="InterPro" id="IPR001222">
    <property type="entry name" value="Znf_TFIIS"/>
</dbReference>
<dbReference type="GO" id="GO:0006355">
    <property type="term" value="P:regulation of DNA-templated transcription"/>
    <property type="evidence" value="ECO:0007669"/>
    <property type="project" value="InterPro"/>
</dbReference>
<evidence type="ECO:0000256" key="7">
    <source>
        <dbReference type="ARBA" id="ARBA00032962"/>
    </source>
</evidence>
<dbReference type="RefSeq" id="WP_089733355.1">
    <property type="nucleotide sequence ID" value="NZ_FNIA01000009.1"/>
</dbReference>
<evidence type="ECO:0000313" key="14">
    <source>
        <dbReference type="EMBL" id="SDM90654.1"/>
    </source>
</evidence>
<dbReference type="STRING" id="996166.SAMN05192554_109105"/>
<organism evidence="14 15">
    <name type="scientific">Haloarchaeobius iranensis</name>
    <dbReference type="NCBI Taxonomy" id="996166"/>
    <lineage>
        <taxon>Archaea</taxon>
        <taxon>Methanobacteriati</taxon>
        <taxon>Methanobacteriota</taxon>
        <taxon>Stenosarchaea group</taxon>
        <taxon>Halobacteria</taxon>
        <taxon>Halobacteriales</taxon>
        <taxon>Halorubellaceae</taxon>
        <taxon>Haloarchaeobius</taxon>
    </lineage>
</organism>
<dbReference type="NCBIfam" id="TIGR01384">
    <property type="entry name" value="TFS_arch"/>
    <property type="match status" value="1"/>
</dbReference>
<evidence type="ECO:0000256" key="4">
    <source>
        <dbReference type="ARBA" id="ARBA00022833"/>
    </source>
</evidence>
<evidence type="ECO:0000256" key="8">
    <source>
        <dbReference type="PIRNR" id="PIRNR005586"/>
    </source>
</evidence>
<keyword evidence="2 9" id="KW-0479">Metal-binding</keyword>
<feature type="binding site" evidence="9">
    <location>
        <position position="95"/>
    </location>
    <ligand>
        <name>Zn(2+)</name>
        <dbReference type="ChEBI" id="CHEBI:29105"/>
        <label>2</label>
    </ligand>
</feature>
<dbReference type="InterPro" id="IPR012164">
    <property type="entry name" value="Rpa12/Rpb9/Rpc10/TFS"/>
</dbReference>
<dbReference type="GO" id="GO:0000428">
    <property type="term" value="C:DNA-directed RNA polymerase complex"/>
    <property type="evidence" value="ECO:0007669"/>
    <property type="project" value="UniProtKB-KW"/>
</dbReference>
<keyword evidence="4 9" id="KW-0862">Zinc</keyword>
<dbReference type="Pfam" id="PF01096">
    <property type="entry name" value="Zn_ribbon_TFIIS"/>
    <property type="match status" value="1"/>
</dbReference>
<evidence type="ECO:0000256" key="11">
    <source>
        <dbReference type="RuleBase" id="RU003474"/>
    </source>
</evidence>
<feature type="binding site" evidence="9">
    <location>
        <position position="23"/>
    </location>
    <ligand>
        <name>Zn(2+)</name>
        <dbReference type="ChEBI" id="CHEBI:29105"/>
        <label>1</label>
    </ligand>
</feature>
<gene>
    <name evidence="14" type="ORF">SAMN05192554_109105</name>
</gene>
<evidence type="ECO:0000259" key="13">
    <source>
        <dbReference type="PROSITE" id="PS51133"/>
    </source>
</evidence>
<feature type="binding site" evidence="9">
    <location>
        <position position="67"/>
    </location>
    <ligand>
        <name>Zn(2+)</name>
        <dbReference type="ChEBI" id="CHEBI:29105"/>
        <label>2</label>
    </ligand>
</feature>
<proteinExistence type="inferred from homology"/>
<evidence type="ECO:0000256" key="1">
    <source>
        <dbReference type="ARBA" id="ARBA00018272"/>
    </source>
</evidence>
<keyword evidence="15" id="KW-1185">Reference proteome</keyword>
<keyword evidence="5" id="KW-0805">Transcription regulation</keyword>
<feature type="binding site" evidence="9">
    <location>
        <position position="70"/>
    </location>
    <ligand>
        <name>Zn(2+)</name>
        <dbReference type="ChEBI" id="CHEBI:29105"/>
        <label>2</label>
    </ligand>
</feature>
<feature type="region of interest" description="Disordered" evidence="12">
    <location>
        <begin position="29"/>
        <end position="58"/>
    </location>
</feature>
<feature type="compositionally biased region" description="Acidic residues" evidence="12">
    <location>
        <begin position="46"/>
        <end position="55"/>
    </location>
</feature>
<name>A0A1G9X1L8_9EURY</name>
<dbReference type="PIRSF" id="PIRSF005586">
    <property type="entry name" value="RNApol_RpoM"/>
    <property type="match status" value="1"/>
</dbReference>
<dbReference type="SMART" id="SM00661">
    <property type="entry name" value="RPOL9"/>
    <property type="match status" value="1"/>
</dbReference>
<feature type="binding site" evidence="9">
    <location>
        <position position="4"/>
    </location>
    <ligand>
        <name>Zn(2+)</name>
        <dbReference type="ChEBI" id="CHEBI:29105"/>
        <label>1</label>
    </ligand>
</feature>
<feature type="binding site" evidence="9">
    <location>
        <position position="98"/>
    </location>
    <ligand>
        <name>Zn(2+)</name>
        <dbReference type="ChEBI" id="CHEBI:29105"/>
        <label>2</label>
    </ligand>
</feature>
<evidence type="ECO:0000256" key="10">
    <source>
        <dbReference type="PIRSR" id="PIRSR005586-2"/>
    </source>
</evidence>
<feature type="domain" description="TFIIS-type" evidence="13">
    <location>
        <begin position="63"/>
        <end position="103"/>
    </location>
</feature>
<dbReference type="GO" id="GO:0008270">
    <property type="term" value="F:zinc ion binding"/>
    <property type="evidence" value="ECO:0007669"/>
    <property type="project" value="UniProtKB-KW"/>
</dbReference>
<feature type="compositionally biased region" description="Polar residues" evidence="12">
    <location>
        <begin position="36"/>
        <end position="45"/>
    </location>
</feature>
<dbReference type="InterPro" id="IPR019761">
    <property type="entry name" value="DNA-dir_RNA_pol-M_15_CS"/>
</dbReference>
<feature type="binding site" evidence="9">
    <location>
        <position position="7"/>
    </location>
    <ligand>
        <name>Zn(2+)</name>
        <dbReference type="ChEBI" id="CHEBI:29105"/>
        <label>1</label>
    </ligand>
</feature>
<dbReference type="OrthoDB" id="72957at2157"/>
<protein>
    <recommendedName>
        <fullName evidence="1">Transcription factor S</fullName>
    </recommendedName>
    <alternativeName>
        <fullName evidence="7">Transcription elongation factor IIS/RNA polymerase subunit homolog</fullName>
    </alternativeName>
</protein>
<dbReference type="PROSITE" id="PS00466">
    <property type="entry name" value="ZF_TFIIS_1"/>
    <property type="match status" value="1"/>
</dbReference>
<keyword evidence="6 8" id="KW-0804">Transcription</keyword>
<feature type="binding site" evidence="9">
    <location>
        <position position="20"/>
    </location>
    <ligand>
        <name>Zn(2+)</name>
        <dbReference type="ChEBI" id="CHEBI:29105"/>
        <label>1</label>
    </ligand>
</feature>
<dbReference type="Pfam" id="PF02150">
    <property type="entry name" value="Zn_ribbon_RPB9"/>
    <property type="match status" value="1"/>
</dbReference>
<reference evidence="14 15" key="1">
    <citation type="submission" date="2016-10" db="EMBL/GenBank/DDBJ databases">
        <authorList>
            <person name="de Groot N.N."/>
        </authorList>
    </citation>
    <scope>NUCLEOTIDE SEQUENCE [LARGE SCALE GENOMIC DNA]</scope>
    <source>
        <strain evidence="15">EB21,IBRC-M 10013,KCTC 4048</strain>
    </source>
</reference>
<sequence length="106" mass="11832">MQFCDDCGSMMKAQGEEWVCSSCGASEARGGDESEFVSTESQTDSEVIETEENAEFEGKPTATDVRCDDCGTEEAWYYIQQTASADEPPTRFFKCTECGKKWRGYN</sequence>
<dbReference type="PANTHER" id="PTHR11239:SF12">
    <property type="entry name" value="DNA-DIRECTED RNA POLYMERASE III SUBUNIT RPC10"/>
    <property type="match status" value="1"/>
</dbReference>
<dbReference type="InterPro" id="IPR001529">
    <property type="entry name" value="Zn_ribbon_RPB9"/>
</dbReference>
<dbReference type="SMART" id="SM00440">
    <property type="entry name" value="ZnF_C2C2"/>
    <property type="match status" value="1"/>
</dbReference>
<evidence type="ECO:0000313" key="15">
    <source>
        <dbReference type="Proteomes" id="UP000199370"/>
    </source>
</evidence>
<evidence type="ECO:0000256" key="9">
    <source>
        <dbReference type="PIRSR" id="PIRSR005586-1"/>
    </source>
</evidence>
<dbReference type="InterPro" id="IPR006288">
    <property type="entry name" value="TFS"/>
</dbReference>
<evidence type="ECO:0000256" key="2">
    <source>
        <dbReference type="ARBA" id="ARBA00022723"/>
    </source>
</evidence>
<dbReference type="Proteomes" id="UP000199370">
    <property type="component" value="Unassembled WGS sequence"/>
</dbReference>
<keyword evidence="3 10" id="KW-0863">Zinc-finger</keyword>
<feature type="zinc finger region" description="C4-type" evidence="10">
    <location>
        <begin position="4"/>
        <end position="23"/>
    </location>
</feature>
<dbReference type="GO" id="GO:0003899">
    <property type="term" value="F:DNA-directed RNA polymerase activity"/>
    <property type="evidence" value="ECO:0007669"/>
    <property type="project" value="InterPro"/>
</dbReference>
<accession>A0A1G9X1L8</accession>
<dbReference type="AlphaFoldDB" id="A0A1G9X1L8"/>
<dbReference type="Gene3D" id="2.20.25.10">
    <property type="match status" value="1"/>
</dbReference>
<dbReference type="GO" id="GO:0003676">
    <property type="term" value="F:nucleic acid binding"/>
    <property type="evidence" value="ECO:0007669"/>
    <property type="project" value="InterPro"/>
</dbReference>
<dbReference type="PANTHER" id="PTHR11239">
    <property type="entry name" value="DNA-DIRECTED RNA POLYMERASE"/>
    <property type="match status" value="1"/>
</dbReference>
<evidence type="ECO:0000256" key="6">
    <source>
        <dbReference type="ARBA" id="ARBA00023163"/>
    </source>
</evidence>
<evidence type="ECO:0000256" key="3">
    <source>
        <dbReference type="ARBA" id="ARBA00022771"/>
    </source>
</evidence>
<comment type="similarity">
    <text evidence="8 11">Belongs to the archaeal rpoM/eukaryotic RPA12/RPB9/RPC11 RNA polymerase family.</text>
</comment>